<comment type="subcellular location">
    <subcellularLocation>
        <location evidence="1">Golgi apparatus membrane</location>
        <topology evidence="1">Single-pass type II membrane protein</topology>
    </subcellularLocation>
</comment>
<keyword evidence="5" id="KW-0333">Golgi apparatus</keyword>
<reference evidence="7 8" key="1">
    <citation type="submission" date="2024-08" db="EMBL/GenBank/DDBJ databases">
        <title>Insights into the chromosomal genome structure of Flemingia macrophylla.</title>
        <authorList>
            <person name="Ding Y."/>
            <person name="Zhao Y."/>
            <person name="Bi W."/>
            <person name="Wu M."/>
            <person name="Zhao G."/>
            <person name="Gong Y."/>
            <person name="Li W."/>
            <person name="Zhang P."/>
        </authorList>
    </citation>
    <scope>NUCLEOTIDE SEQUENCE [LARGE SCALE GENOMIC DNA]</scope>
    <source>
        <strain evidence="7">DYQJB</strain>
        <tissue evidence="7">Leaf</tissue>
    </source>
</reference>
<dbReference type="Pfam" id="PF03016">
    <property type="entry name" value="Exostosin_GT47"/>
    <property type="match status" value="1"/>
</dbReference>
<keyword evidence="3" id="KW-0808">Transferase</keyword>
<evidence type="ECO:0000313" key="8">
    <source>
        <dbReference type="Proteomes" id="UP001603857"/>
    </source>
</evidence>
<evidence type="ECO:0000259" key="6">
    <source>
        <dbReference type="Pfam" id="PF03016"/>
    </source>
</evidence>
<name>A0ABD1MA40_9FABA</name>
<dbReference type="InterPro" id="IPR004263">
    <property type="entry name" value="Exostosin"/>
</dbReference>
<dbReference type="EMBL" id="JBGMDY010000005">
    <property type="protein sequence ID" value="KAL2332614.1"/>
    <property type="molecule type" value="Genomic_DNA"/>
</dbReference>
<dbReference type="AlphaFoldDB" id="A0ABD1MA40"/>
<dbReference type="PANTHER" id="PTHR11062:SF241">
    <property type="entry name" value="XYLOGLUCAN GALACTOSYLTRANSFERASE GT14-RELATED"/>
    <property type="match status" value="1"/>
</dbReference>
<dbReference type="Proteomes" id="UP001603857">
    <property type="component" value="Unassembled WGS sequence"/>
</dbReference>
<dbReference type="GO" id="GO:0000139">
    <property type="term" value="C:Golgi membrane"/>
    <property type="evidence" value="ECO:0007669"/>
    <property type="project" value="UniProtKB-SubCell"/>
</dbReference>
<evidence type="ECO:0000256" key="4">
    <source>
        <dbReference type="ARBA" id="ARBA00022968"/>
    </source>
</evidence>
<organism evidence="7 8">
    <name type="scientific">Flemingia macrophylla</name>
    <dbReference type="NCBI Taxonomy" id="520843"/>
    <lineage>
        <taxon>Eukaryota</taxon>
        <taxon>Viridiplantae</taxon>
        <taxon>Streptophyta</taxon>
        <taxon>Embryophyta</taxon>
        <taxon>Tracheophyta</taxon>
        <taxon>Spermatophyta</taxon>
        <taxon>Magnoliopsida</taxon>
        <taxon>eudicotyledons</taxon>
        <taxon>Gunneridae</taxon>
        <taxon>Pentapetalae</taxon>
        <taxon>rosids</taxon>
        <taxon>fabids</taxon>
        <taxon>Fabales</taxon>
        <taxon>Fabaceae</taxon>
        <taxon>Papilionoideae</taxon>
        <taxon>50 kb inversion clade</taxon>
        <taxon>NPAAA clade</taxon>
        <taxon>indigoferoid/millettioid clade</taxon>
        <taxon>Phaseoleae</taxon>
        <taxon>Flemingia</taxon>
    </lineage>
</organism>
<feature type="domain" description="Exostosin GT47" evidence="6">
    <location>
        <begin position="60"/>
        <end position="400"/>
    </location>
</feature>
<comment type="caution">
    <text evidence="7">The sequence shown here is derived from an EMBL/GenBank/DDBJ whole genome shotgun (WGS) entry which is preliminary data.</text>
</comment>
<gene>
    <name evidence="7" type="ORF">Fmac_013827</name>
</gene>
<dbReference type="GO" id="GO:0016757">
    <property type="term" value="F:glycosyltransferase activity"/>
    <property type="evidence" value="ECO:0007669"/>
    <property type="project" value="UniProtKB-KW"/>
</dbReference>
<evidence type="ECO:0000256" key="5">
    <source>
        <dbReference type="ARBA" id="ARBA00023034"/>
    </source>
</evidence>
<evidence type="ECO:0000256" key="3">
    <source>
        <dbReference type="ARBA" id="ARBA00022676"/>
    </source>
</evidence>
<keyword evidence="3" id="KW-0328">Glycosyltransferase</keyword>
<evidence type="ECO:0000256" key="2">
    <source>
        <dbReference type="ARBA" id="ARBA00010271"/>
    </source>
</evidence>
<evidence type="ECO:0000313" key="7">
    <source>
        <dbReference type="EMBL" id="KAL2332614.1"/>
    </source>
</evidence>
<keyword evidence="4" id="KW-0812">Transmembrane</keyword>
<comment type="similarity">
    <text evidence="2">Belongs to the glycosyltransferase 47 family.</text>
</comment>
<accession>A0ABD1MA40</accession>
<keyword evidence="4" id="KW-0735">Signal-anchor</keyword>
<dbReference type="InterPro" id="IPR040911">
    <property type="entry name" value="Exostosin_GT47"/>
</dbReference>
<evidence type="ECO:0000256" key="1">
    <source>
        <dbReference type="ARBA" id="ARBA00004323"/>
    </source>
</evidence>
<keyword evidence="8" id="KW-1185">Reference proteome</keyword>
<proteinExistence type="inferred from homology"/>
<protein>
    <recommendedName>
        <fullName evidence="6">Exostosin GT47 domain-containing protein</fullName>
    </recommendedName>
</protein>
<sequence>MEKSARTCYDNHHLSFIFLVSSLLLLCSLLLCYDFATNHAVTFSSSNTNVVAQNPYPDPCIGRYVYIHQLPPRFNDFYLHNCHLLTIGSDTPNMCPYLRNSGFGPEISNSQGVFTDHSWYATNQFTLELIFHNRMKKYECLTNDSTLASAIFVPFYAGLDVSRFLYHSNLTERDSSGRDLLKWLAERPQWGKMWGRDHFLVAGRIAWDFRRQTDKDSDWGTKFRFLPESMNMSMLAVEAGSWRNDYAIPYPTSFHPSKDTQISQWQRKIRNQKRPHLFTFTGAPRSESDGSIRGKIIDQCRASSLCRFVNCSHGAEKCDDPSNVMKAFENSVFCLQPWGDSYTRRSIFDSMLAGCIPVFFSPGTAYSQYKWHLPKNNRTKYSVYLPVKDVKQWNVSLEEVLLGIPKAEVFAMREEVIKMVPNIVYADPRSKLDYFEDAFDLAVKGMLERIEEVRGAIRSGRDPSIGFADEDHYRFTFSDNYS</sequence>
<dbReference type="PANTHER" id="PTHR11062">
    <property type="entry name" value="EXOSTOSIN HEPARAN SULFATE GLYCOSYLTRANSFERASE -RELATED"/>
    <property type="match status" value="1"/>
</dbReference>